<evidence type="ECO:0000313" key="14">
    <source>
        <dbReference type="EMBL" id="MCP3425768.1"/>
    </source>
</evidence>
<keyword evidence="15" id="KW-1185">Reference proteome</keyword>
<dbReference type="Pfam" id="PF06736">
    <property type="entry name" value="TMEM175"/>
    <property type="match status" value="1"/>
</dbReference>
<evidence type="ECO:0000313" key="15">
    <source>
        <dbReference type="Proteomes" id="UP001139502"/>
    </source>
</evidence>
<evidence type="ECO:0000256" key="6">
    <source>
        <dbReference type="ARBA" id="ARBA00022826"/>
    </source>
</evidence>
<comment type="catalytic activity">
    <reaction evidence="12">
        <text>K(+)(in) = K(+)(out)</text>
        <dbReference type="Rhea" id="RHEA:29463"/>
        <dbReference type="ChEBI" id="CHEBI:29103"/>
    </reaction>
</comment>
<feature type="transmembrane region" description="Helical" evidence="13">
    <location>
        <begin position="122"/>
        <end position="141"/>
    </location>
</feature>
<evidence type="ECO:0000256" key="10">
    <source>
        <dbReference type="ARBA" id="ARBA00023136"/>
    </source>
</evidence>
<dbReference type="InterPro" id="IPR010617">
    <property type="entry name" value="TMEM175-like"/>
</dbReference>
<keyword evidence="4" id="KW-0633">Potassium transport</keyword>
<comment type="similarity">
    <text evidence="2">Belongs to the TMEM175 family.</text>
</comment>
<feature type="transmembrane region" description="Helical" evidence="13">
    <location>
        <begin position="21"/>
        <end position="41"/>
    </location>
</feature>
<keyword evidence="3" id="KW-0813">Transport</keyword>
<evidence type="ECO:0000256" key="12">
    <source>
        <dbReference type="ARBA" id="ARBA00034430"/>
    </source>
</evidence>
<protein>
    <submittedName>
        <fullName evidence="14">TMEM175 family protein</fullName>
    </submittedName>
</protein>
<feature type="transmembrane region" description="Helical" evidence="13">
    <location>
        <begin position="162"/>
        <end position="188"/>
    </location>
</feature>
<dbReference type="RefSeq" id="WP_254166120.1">
    <property type="nucleotide sequence ID" value="NZ_JANAFB010000013.1"/>
</dbReference>
<dbReference type="GO" id="GO:0016020">
    <property type="term" value="C:membrane"/>
    <property type="evidence" value="ECO:0007669"/>
    <property type="project" value="UniProtKB-SubCell"/>
</dbReference>
<sequence>MRARSPRPGTRRGEERHVDRVVAFGDAVVAIAITLVVLPIVDAATDAPSAADYFSSNGLSLASAGLSFVVIAVFWRAHHWLFTDATGYSSAILHLEALWLASIVFLPVATVLDFTGDGGDPLALGVYIGTMLVGSVTLRVERLLLERGGYIRDGAHIPAPELWAGAGLLAAALVLAVAFPRIGAYWLLLLFLEEPLLAAVRRTGRG</sequence>
<dbReference type="Proteomes" id="UP001139502">
    <property type="component" value="Unassembled WGS sequence"/>
</dbReference>
<evidence type="ECO:0000256" key="13">
    <source>
        <dbReference type="SAM" id="Phobius"/>
    </source>
</evidence>
<dbReference type="GO" id="GO:0015252">
    <property type="term" value="F:proton channel activity"/>
    <property type="evidence" value="ECO:0007669"/>
    <property type="project" value="InterPro"/>
</dbReference>
<keyword evidence="8 13" id="KW-1133">Transmembrane helix</keyword>
<evidence type="ECO:0000256" key="1">
    <source>
        <dbReference type="ARBA" id="ARBA00004141"/>
    </source>
</evidence>
<dbReference type="GO" id="GO:0005267">
    <property type="term" value="F:potassium channel activity"/>
    <property type="evidence" value="ECO:0007669"/>
    <property type="project" value="UniProtKB-KW"/>
</dbReference>
<keyword evidence="10 13" id="KW-0472">Membrane</keyword>
<feature type="transmembrane region" description="Helical" evidence="13">
    <location>
        <begin position="53"/>
        <end position="75"/>
    </location>
</feature>
<keyword evidence="11" id="KW-0407">Ion channel</keyword>
<gene>
    <name evidence="14" type="ORF">NBM05_07040</name>
</gene>
<keyword evidence="6" id="KW-0631">Potassium channel</keyword>
<keyword evidence="5 13" id="KW-0812">Transmembrane</keyword>
<dbReference type="AlphaFoldDB" id="A0A9X2KI21"/>
<evidence type="ECO:0000256" key="3">
    <source>
        <dbReference type="ARBA" id="ARBA00022448"/>
    </source>
</evidence>
<evidence type="ECO:0000256" key="4">
    <source>
        <dbReference type="ARBA" id="ARBA00022538"/>
    </source>
</evidence>
<evidence type="ECO:0000256" key="5">
    <source>
        <dbReference type="ARBA" id="ARBA00022692"/>
    </source>
</evidence>
<dbReference type="EMBL" id="JANAFB010000013">
    <property type="protein sequence ID" value="MCP3425768.1"/>
    <property type="molecule type" value="Genomic_DNA"/>
</dbReference>
<accession>A0A9X2KI21</accession>
<comment type="subcellular location">
    <subcellularLocation>
        <location evidence="1">Membrane</location>
        <topology evidence="1">Multi-pass membrane protein</topology>
    </subcellularLocation>
</comment>
<comment type="caution">
    <text evidence="14">The sequence shown here is derived from an EMBL/GenBank/DDBJ whole genome shotgun (WGS) entry which is preliminary data.</text>
</comment>
<evidence type="ECO:0000256" key="7">
    <source>
        <dbReference type="ARBA" id="ARBA00022958"/>
    </source>
</evidence>
<keyword evidence="9" id="KW-0406">Ion transport</keyword>
<name>A0A9X2KI21_9MICC</name>
<feature type="transmembrane region" description="Helical" evidence="13">
    <location>
        <begin position="87"/>
        <end position="110"/>
    </location>
</feature>
<evidence type="ECO:0000256" key="11">
    <source>
        <dbReference type="ARBA" id="ARBA00023303"/>
    </source>
</evidence>
<evidence type="ECO:0000256" key="9">
    <source>
        <dbReference type="ARBA" id="ARBA00023065"/>
    </source>
</evidence>
<evidence type="ECO:0000256" key="8">
    <source>
        <dbReference type="ARBA" id="ARBA00022989"/>
    </source>
</evidence>
<evidence type="ECO:0000256" key="2">
    <source>
        <dbReference type="ARBA" id="ARBA00006920"/>
    </source>
</evidence>
<proteinExistence type="inferred from homology"/>
<organism evidence="14 15">
    <name type="scientific">Rothia santali</name>
    <dbReference type="NCBI Taxonomy" id="2949643"/>
    <lineage>
        <taxon>Bacteria</taxon>
        <taxon>Bacillati</taxon>
        <taxon>Actinomycetota</taxon>
        <taxon>Actinomycetes</taxon>
        <taxon>Micrococcales</taxon>
        <taxon>Micrococcaceae</taxon>
        <taxon>Rothia</taxon>
    </lineage>
</organism>
<keyword evidence="7" id="KW-0630">Potassium</keyword>
<reference evidence="14" key="1">
    <citation type="submission" date="2022-06" db="EMBL/GenBank/DDBJ databases">
        <title>Rothia sp. isolated from sandalwood seedling.</title>
        <authorList>
            <person name="Tuikhar N."/>
            <person name="Kirdat K."/>
            <person name="Thorat V."/>
            <person name="Swetha P."/>
            <person name="Padma S."/>
            <person name="Sundararaj R."/>
            <person name="Yadav A."/>
        </authorList>
    </citation>
    <scope>NUCLEOTIDE SEQUENCE</scope>
    <source>
        <strain evidence="14">AR01</strain>
    </source>
</reference>